<dbReference type="Proteomes" id="UP000002630">
    <property type="component" value="Linkage Group LG16"/>
</dbReference>
<dbReference type="InterPro" id="IPR016020">
    <property type="entry name" value="Transl_init_fac_sub12_N_euk"/>
</dbReference>
<dbReference type="InterPro" id="IPR033464">
    <property type="entry name" value="CSN8_PSD8_EIF3K"/>
</dbReference>
<dbReference type="InParanoid" id="D8LF51"/>
<dbReference type="EMBL" id="FN648007">
    <property type="protein sequence ID" value="CBN78649.1"/>
    <property type="molecule type" value="Genomic_DNA"/>
</dbReference>
<dbReference type="GO" id="GO:0003743">
    <property type="term" value="F:translation initiation factor activity"/>
    <property type="evidence" value="ECO:0007669"/>
    <property type="project" value="UniProtKB-KW"/>
</dbReference>
<dbReference type="OrthoDB" id="337745at2759"/>
<dbReference type="InterPro" id="IPR036390">
    <property type="entry name" value="WH_DNA-bd_sf"/>
</dbReference>
<accession>D8LF51</accession>
<protein>
    <submittedName>
        <fullName evidence="2">Eukaryotic translation initiation factor 3 k subunit</fullName>
    </submittedName>
</protein>
<proteinExistence type="predicted"/>
<dbReference type="SUPFAM" id="SSF46785">
    <property type="entry name" value="Winged helix' DNA-binding domain"/>
    <property type="match status" value="1"/>
</dbReference>
<reference evidence="2 3" key="1">
    <citation type="journal article" date="2010" name="Nature">
        <title>The Ectocarpus genome and the independent evolution of multicellularity in brown algae.</title>
        <authorList>
            <person name="Cock J.M."/>
            <person name="Sterck L."/>
            <person name="Rouze P."/>
            <person name="Scornet D."/>
            <person name="Allen A.E."/>
            <person name="Amoutzias G."/>
            <person name="Anthouard V."/>
            <person name="Artiguenave F."/>
            <person name="Aury J.M."/>
            <person name="Badger J.H."/>
            <person name="Beszteri B."/>
            <person name="Billiau K."/>
            <person name="Bonnet E."/>
            <person name="Bothwell J.H."/>
            <person name="Bowler C."/>
            <person name="Boyen C."/>
            <person name="Brownlee C."/>
            <person name="Carrano C.J."/>
            <person name="Charrier B."/>
            <person name="Cho G.Y."/>
            <person name="Coelho S.M."/>
            <person name="Collen J."/>
            <person name="Corre E."/>
            <person name="Da Silva C."/>
            <person name="Delage L."/>
            <person name="Delaroque N."/>
            <person name="Dittami S.M."/>
            <person name="Doulbeau S."/>
            <person name="Elias M."/>
            <person name="Farnham G."/>
            <person name="Gachon C.M."/>
            <person name="Gschloessl B."/>
            <person name="Heesch S."/>
            <person name="Jabbari K."/>
            <person name="Jubin C."/>
            <person name="Kawai H."/>
            <person name="Kimura K."/>
            <person name="Kloareg B."/>
            <person name="Kupper F.C."/>
            <person name="Lang D."/>
            <person name="Le Bail A."/>
            <person name="Leblanc C."/>
            <person name="Lerouge P."/>
            <person name="Lohr M."/>
            <person name="Lopez P.J."/>
            <person name="Martens C."/>
            <person name="Maumus F."/>
            <person name="Michel G."/>
            <person name="Miranda-Saavedra D."/>
            <person name="Morales J."/>
            <person name="Moreau H."/>
            <person name="Motomura T."/>
            <person name="Nagasato C."/>
            <person name="Napoli C.A."/>
            <person name="Nelson D.R."/>
            <person name="Nyvall-Collen P."/>
            <person name="Peters A.F."/>
            <person name="Pommier C."/>
            <person name="Potin P."/>
            <person name="Poulain J."/>
            <person name="Quesneville H."/>
            <person name="Read B."/>
            <person name="Rensing S.A."/>
            <person name="Ritter A."/>
            <person name="Rousvoal S."/>
            <person name="Samanta M."/>
            <person name="Samson G."/>
            <person name="Schroeder D.C."/>
            <person name="Segurens B."/>
            <person name="Strittmatter M."/>
            <person name="Tonon T."/>
            <person name="Tregear J.W."/>
            <person name="Valentin K."/>
            <person name="von Dassow P."/>
            <person name="Yamagishi T."/>
            <person name="Van de Peer Y."/>
            <person name="Wincker P."/>
        </authorList>
    </citation>
    <scope>NUCLEOTIDE SEQUENCE [LARGE SCALE GENOMIC DNA]</scope>
    <source>
        <strain evidence="3">Ec32 / CCAP1310/4</strain>
    </source>
</reference>
<organism evidence="2 3">
    <name type="scientific">Ectocarpus siliculosus</name>
    <name type="common">Brown alga</name>
    <name type="synonym">Conferva siliculosa</name>
    <dbReference type="NCBI Taxonomy" id="2880"/>
    <lineage>
        <taxon>Eukaryota</taxon>
        <taxon>Sar</taxon>
        <taxon>Stramenopiles</taxon>
        <taxon>Ochrophyta</taxon>
        <taxon>PX clade</taxon>
        <taxon>Phaeophyceae</taxon>
        <taxon>Ectocarpales</taxon>
        <taxon>Ectocarpaceae</taxon>
        <taxon>Ectocarpus</taxon>
    </lineage>
</organism>
<evidence type="ECO:0000259" key="1">
    <source>
        <dbReference type="Pfam" id="PF10075"/>
    </source>
</evidence>
<evidence type="ECO:0000313" key="3">
    <source>
        <dbReference type="Proteomes" id="UP000002630"/>
    </source>
</evidence>
<dbReference type="PANTHER" id="PTHR13022">
    <property type="entry name" value="EUKARYOTIC TRANSLATION INITIATION FACTOR 3 SUBUNIT 11"/>
    <property type="match status" value="1"/>
</dbReference>
<evidence type="ECO:0000313" key="2">
    <source>
        <dbReference type="EMBL" id="CBN78649.1"/>
    </source>
</evidence>
<dbReference type="InterPro" id="IPR016024">
    <property type="entry name" value="ARM-type_fold"/>
</dbReference>
<keyword evidence="3" id="KW-1185">Reference proteome</keyword>
<dbReference type="GO" id="GO:0005852">
    <property type="term" value="C:eukaryotic translation initiation factor 3 complex"/>
    <property type="evidence" value="ECO:0007669"/>
    <property type="project" value="InterPro"/>
</dbReference>
<dbReference type="InterPro" id="IPR036388">
    <property type="entry name" value="WH-like_DNA-bd_sf"/>
</dbReference>
<dbReference type="Gene3D" id="1.10.10.10">
    <property type="entry name" value="Winged helix-like DNA-binding domain superfamily/Winged helix DNA-binding domain"/>
    <property type="match status" value="1"/>
</dbReference>
<feature type="domain" description="CSN8/PSMD8/EIF3K" evidence="1">
    <location>
        <begin position="34"/>
        <end position="148"/>
    </location>
</feature>
<keyword evidence="2" id="KW-0396">Initiation factor</keyword>
<dbReference type="GO" id="GO:0006446">
    <property type="term" value="P:regulation of translational initiation"/>
    <property type="evidence" value="ECO:0007669"/>
    <property type="project" value="InterPro"/>
</dbReference>
<name>D8LF51_ECTSI</name>
<dbReference type="Pfam" id="PF10075">
    <property type="entry name" value="CSN8_PSD8_EIF3K"/>
    <property type="match status" value="1"/>
</dbReference>
<sequence>MRGSRGVKSGTYDFEANKALLKLYQFFPDLCQPEKVALVLAKALMNVPSTDFMALMYIVPPNLHRCEPVHSLKRAADSLETAKFVDFWQTCADGDMPALIESVPGFKKHMRVFIVHTLATTFQDSTRQNMEQCLDLDGAELASFVEANADVVSASPDGSKFKFALNEFNQIQPKKFKESVEFDKILKTIDKLSSF</sequence>
<gene>
    <name evidence="2" type="primary">EIF3k</name>
    <name evidence="2" type="ORF">Esi_0141_0034</name>
</gene>
<dbReference type="GO" id="GO:0043022">
    <property type="term" value="F:ribosome binding"/>
    <property type="evidence" value="ECO:0007669"/>
    <property type="project" value="InterPro"/>
</dbReference>
<dbReference type="STRING" id="2880.D8LF51"/>
<dbReference type="AlphaFoldDB" id="D8LF51"/>
<dbReference type="eggNOG" id="KOG3252">
    <property type="taxonomic scope" value="Eukaryota"/>
</dbReference>
<dbReference type="SUPFAM" id="SSF48371">
    <property type="entry name" value="ARM repeat"/>
    <property type="match status" value="1"/>
</dbReference>
<dbReference type="OMA" id="GDDLCAD"/>
<dbReference type="Gene3D" id="1.25.40.250">
    <property type="entry name" value="ARM repeat, domain 1"/>
    <property type="match status" value="1"/>
</dbReference>
<dbReference type="EMBL" id="FN649741">
    <property type="protein sequence ID" value="CBN78649.1"/>
    <property type="molecule type" value="Genomic_DNA"/>
</dbReference>
<dbReference type="InterPro" id="IPR009374">
    <property type="entry name" value="eIF3k"/>
</dbReference>
<dbReference type="PANTHER" id="PTHR13022:SF0">
    <property type="entry name" value="EUKARYOTIC TRANSLATION INITIATION FACTOR 3 SUBUNIT K"/>
    <property type="match status" value="1"/>
</dbReference>
<keyword evidence="2" id="KW-0648">Protein biosynthesis</keyword>